<accession>A0AA88YG18</accession>
<dbReference type="AlphaFoldDB" id="A0AA88YG18"/>
<organism evidence="2 3">
    <name type="scientific">Pinctada imbricata</name>
    <name type="common">Atlantic pearl-oyster</name>
    <name type="synonym">Pinctada martensii</name>
    <dbReference type="NCBI Taxonomy" id="66713"/>
    <lineage>
        <taxon>Eukaryota</taxon>
        <taxon>Metazoa</taxon>
        <taxon>Spiralia</taxon>
        <taxon>Lophotrochozoa</taxon>
        <taxon>Mollusca</taxon>
        <taxon>Bivalvia</taxon>
        <taxon>Autobranchia</taxon>
        <taxon>Pteriomorphia</taxon>
        <taxon>Pterioida</taxon>
        <taxon>Pterioidea</taxon>
        <taxon>Pteriidae</taxon>
        <taxon>Pinctada</taxon>
    </lineage>
</organism>
<protein>
    <submittedName>
        <fullName evidence="2">Uncharacterized protein</fullName>
    </submittedName>
</protein>
<feature type="region of interest" description="Disordered" evidence="1">
    <location>
        <begin position="108"/>
        <end position="136"/>
    </location>
</feature>
<comment type="caution">
    <text evidence="2">The sequence shown here is derived from an EMBL/GenBank/DDBJ whole genome shotgun (WGS) entry which is preliminary data.</text>
</comment>
<sequence length="157" mass="16812">MQAGDAYSSWAPGLTLISGVRFFSYGGASRYDVRIADSPETLRSNPDNATQIVMTRNPKPAGEIEIMVIKPEEQDMTYYIGIRGVDDMDNYGEMSNILSVSVITDPQWASNTDNEADDADNGAGDADNGAGDADNGAKRPCTGIVIGILAFMVLSYT</sequence>
<dbReference type="EMBL" id="VSWD01000004">
    <property type="protein sequence ID" value="KAK3104819.1"/>
    <property type="molecule type" value="Genomic_DNA"/>
</dbReference>
<dbReference type="Proteomes" id="UP001186944">
    <property type="component" value="Unassembled WGS sequence"/>
</dbReference>
<reference evidence="2" key="1">
    <citation type="submission" date="2019-08" db="EMBL/GenBank/DDBJ databases">
        <title>The improved chromosome-level genome for the pearl oyster Pinctada fucata martensii using PacBio sequencing and Hi-C.</title>
        <authorList>
            <person name="Zheng Z."/>
        </authorList>
    </citation>
    <scope>NUCLEOTIDE SEQUENCE</scope>
    <source>
        <strain evidence="2">ZZ-2019</strain>
        <tissue evidence="2">Adductor muscle</tissue>
    </source>
</reference>
<evidence type="ECO:0000256" key="1">
    <source>
        <dbReference type="SAM" id="MobiDB-lite"/>
    </source>
</evidence>
<gene>
    <name evidence="2" type="ORF">FSP39_010993</name>
</gene>
<keyword evidence="3" id="KW-1185">Reference proteome</keyword>
<evidence type="ECO:0000313" key="2">
    <source>
        <dbReference type="EMBL" id="KAK3104819.1"/>
    </source>
</evidence>
<evidence type="ECO:0000313" key="3">
    <source>
        <dbReference type="Proteomes" id="UP001186944"/>
    </source>
</evidence>
<feature type="compositionally biased region" description="Low complexity" evidence="1">
    <location>
        <begin position="121"/>
        <end position="134"/>
    </location>
</feature>
<proteinExistence type="predicted"/>
<name>A0AA88YG18_PINIB</name>